<feature type="compositionally biased region" description="Basic residues" evidence="1">
    <location>
        <begin position="209"/>
        <end position="233"/>
    </location>
</feature>
<feature type="region of interest" description="Disordered" evidence="1">
    <location>
        <begin position="68"/>
        <end position="483"/>
    </location>
</feature>
<feature type="compositionally biased region" description="Pro residues" evidence="1">
    <location>
        <begin position="474"/>
        <end position="483"/>
    </location>
</feature>
<accession>A0A6J4K587</accession>
<reference evidence="2" key="1">
    <citation type="submission" date="2020-02" db="EMBL/GenBank/DDBJ databases">
        <authorList>
            <person name="Meier V. D."/>
        </authorList>
    </citation>
    <scope>NUCLEOTIDE SEQUENCE</scope>
    <source>
        <strain evidence="2">AVDCRST_MAG54</strain>
    </source>
</reference>
<feature type="compositionally biased region" description="Low complexity" evidence="1">
    <location>
        <begin position="313"/>
        <end position="328"/>
    </location>
</feature>
<name>A0A6J4K587_9PSEU</name>
<feature type="non-terminal residue" evidence="2">
    <location>
        <position position="1"/>
    </location>
</feature>
<organism evidence="2">
    <name type="scientific">uncultured Actinomycetospora sp</name>
    <dbReference type="NCBI Taxonomy" id="1135996"/>
    <lineage>
        <taxon>Bacteria</taxon>
        <taxon>Bacillati</taxon>
        <taxon>Actinomycetota</taxon>
        <taxon>Actinomycetes</taxon>
        <taxon>Pseudonocardiales</taxon>
        <taxon>Pseudonocardiaceae</taxon>
        <taxon>Actinomycetospora</taxon>
        <taxon>environmental samples</taxon>
    </lineage>
</organism>
<sequence>VRCPHRDGRAPVVRGAHAHAARRGPPAPRADAPATGAAAGRAARGQRAAAGAGRRGAAGAGAHAVLHPLRPRLHPRPARGARAGVVVRVRGRARGDRRRPRRHARGAHESREGLLPGRLALPRRRLLPPRADVARRRRPPRAPPGHAGGVHRRPGARLRRPHRPRAARDDPGVADRSAGAHLPDAQAADPRRRHPRVHGRTLRAGGRGGQRRVHGVRAGGQRHRPARPARHPLPRGAAGPRAARALLHRGAAGEAGGRRRRPVLRALPGPHTRGRGVQRRRRRQPHDLPDDGRARHLDDHQCGRRPLPRREPGVAGARPVRVAGAGRRPAGRGGAAVAAHVGPGDEGVAAPRRARARRDAPDGPRHRAPGSPPARGAARHGRGRGEPPRPGDLVRPRRLRPRALRRAPPRGQGPPRRVDPLRRRGAQVPGHAVRVAGGDGDPPRAAAPPPHHRRARLPAALGQHLAARPRRRAPPAPRAPAHV</sequence>
<feature type="compositionally biased region" description="Basic residues" evidence="1">
    <location>
        <begin position="396"/>
        <end position="408"/>
    </location>
</feature>
<feature type="compositionally biased region" description="Basic residues" evidence="1">
    <location>
        <begin position="191"/>
        <end position="201"/>
    </location>
</feature>
<gene>
    <name evidence="2" type="ORF">AVDCRST_MAG54-4873</name>
</gene>
<dbReference type="AlphaFoldDB" id="A0A6J4K587"/>
<feature type="compositionally biased region" description="Basic residues" evidence="1">
    <location>
        <begin position="272"/>
        <end position="284"/>
    </location>
</feature>
<feature type="compositionally biased region" description="Basic residues" evidence="1">
    <location>
        <begin position="149"/>
        <end position="165"/>
    </location>
</feature>
<feature type="region of interest" description="Disordered" evidence="1">
    <location>
        <begin position="1"/>
        <end position="56"/>
    </location>
</feature>
<feature type="compositionally biased region" description="Basic residues" evidence="1">
    <location>
        <begin position="89"/>
        <end position="105"/>
    </location>
</feature>
<feature type="compositionally biased region" description="Low complexity" evidence="1">
    <location>
        <begin position="234"/>
        <end position="252"/>
    </location>
</feature>
<feature type="compositionally biased region" description="Low complexity" evidence="1">
    <location>
        <begin position="29"/>
        <end position="52"/>
    </location>
</feature>
<protein>
    <submittedName>
        <fullName evidence="2">Cytochrome P450</fullName>
    </submittedName>
</protein>
<evidence type="ECO:0000256" key="1">
    <source>
        <dbReference type="SAM" id="MobiDB-lite"/>
    </source>
</evidence>
<evidence type="ECO:0000313" key="2">
    <source>
        <dbReference type="EMBL" id="CAA9296233.1"/>
    </source>
</evidence>
<feature type="compositionally biased region" description="Basic and acidic residues" evidence="1">
    <location>
        <begin position="285"/>
        <end position="312"/>
    </location>
</feature>
<feature type="non-terminal residue" evidence="2">
    <location>
        <position position="483"/>
    </location>
</feature>
<feature type="compositionally biased region" description="Basic and acidic residues" evidence="1">
    <location>
        <begin position="383"/>
        <end position="395"/>
    </location>
</feature>
<feature type="compositionally biased region" description="Basic residues" evidence="1">
    <location>
        <begin position="69"/>
        <end position="79"/>
    </location>
</feature>
<dbReference type="EMBL" id="CADCTH010000614">
    <property type="protein sequence ID" value="CAA9296233.1"/>
    <property type="molecule type" value="Genomic_DNA"/>
</dbReference>
<proteinExistence type="predicted"/>